<feature type="region of interest" description="Disordered" evidence="1">
    <location>
        <begin position="113"/>
        <end position="205"/>
    </location>
</feature>
<evidence type="ECO:0000313" key="2">
    <source>
        <dbReference type="EMBL" id="TNN55442.1"/>
    </source>
</evidence>
<comment type="caution">
    <text evidence="2">The sequence shown here is derived from an EMBL/GenBank/DDBJ whole genome shotgun (WGS) entry which is preliminary data.</text>
</comment>
<accession>A0A4Z2GRV8</accession>
<reference evidence="2 3" key="1">
    <citation type="submission" date="2019-03" db="EMBL/GenBank/DDBJ databases">
        <title>First draft genome of Liparis tanakae, snailfish: a comprehensive survey of snailfish specific genes.</title>
        <authorList>
            <person name="Kim W."/>
            <person name="Song I."/>
            <person name="Jeong J.-H."/>
            <person name="Kim D."/>
            <person name="Kim S."/>
            <person name="Ryu S."/>
            <person name="Song J.Y."/>
            <person name="Lee S.K."/>
        </authorList>
    </citation>
    <scope>NUCLEOTIDE SEQUENCE [LARGE SCALE GENOMIC DNA]</scope>
    <source>
        <tissue evidence="2">Muscle</tissue>
    </source>
</reference>
<feature type="compositionally biased region" description="Acidic residues" evidence="1">
    <location>
        <begin position="150"/>
        <end position="160"/>
    </location>
</feature>
<keyword evidence="3" id="KW-1185">Reference proteome</keyword>
<organism evidence="2 3">
    <name type="scientific">Liparis tanakae</name>
    <name type="common">Tanaka's snailfish</name>
    <dbReference type="NCBI Taxonomy" id="230148"/>
    <lineage>
        <taxon>Eukaryota</taxon>
        <taxon>Metazoa</taxon>
        <taxon>Chordata</taxon>
        <taxon>Craniata</taxon>
        <taxon>Vertebrata</taxon>
        <taxon>Euteleostomi</taxon>
        <taxon>Actinopterygii</taxon>
        <taxon>Neopterygii</taxon>
        <taxon>Teleostei</taxon>
        <taxon>Neoteleostei</taxon>
        <taxon>Acanthomorphata</taxon>
        <taxon>Eupercaria</taxon>
        <taxon>Perciformes</taxon>
        <taxon>Cottioidei</taxon>
        <taxon>Cottales</taxon>
        <taxon>Liparidae</taxon>
        <taxon>Liparis</taxon>
    </lineage>
</organism>
<protein>
    <submittedName>
        <fullName evidence="2">Uncharacterized protein</fullName>
    </submittedName>
</protein>
<evidence type="ECO:0000313" key="3">
    <source>
        <dbReference type="Proteomes" id="UP000314294"/>
    </source>
</evidence>
<name>A0A4Z2GRV8_9TELE</name>
<proteinExistence type="predicted"/>
<dbReference type="AlphaFoldDB" id="A0A4Z2GRV8"/>
<sequence>MATQEFSGTLLYLLGLLAGPACLFVGDAFLQPAQCSLVLIATAARLFQLLAVLNKHLLDELGHLVLQFSDAVFISRVCWTGPSGADLCGRIGGRFGGNPLTELGQHLVDAGCEHGKDKTERPEEQSRTKSDKDNIRLGTAMEVPALSAREEEEEEEEEEQAPTGKEDLALRVDGTTSRERLMGITARVGGTTRPWYSKSLKTHEE</sequence>
<feature type="compositionally biased region" description="Basic and acidic residues" evidence="1">
    <location>
        <begin position="113"/>
        <end position="135"/>
    </location>
</feature>
<dbReference type="Proteomes" id="UP000314294">
    <property type="component" value="Unassembled WGS sequence"/>
</dbReference>
<gene>
    <name evidence="2" type="ORF">EYF80_034324</name>
</gene>
<dbReference type="EMBL" id="SRLO01000455">
    <property type="protein sequence ID" value="TNN55442.1"/>
    <property type="molecule type" value="Genomic_DNA"/>
</dbReference>
<feature type="compositionally biased region" description="Basic and acidic residues" evidence="1">
    <location>
        <begin position="164"/>
        <end position="181"/>
    </location>
</feature>
<evidence type="ECO:0000256" key="1">
    <source>
        <dbReference type="SAM" id="MobiDB-lite"/>
    </source>
</evidence>